<protein>
    <submittedName>
        <fullName evidence="2">SDR family NAD(P)-dependent oxidoreductase</fullName>
    </submittedName>
</protein>
<dbReference type="Gene3D" id="3.40.50.720">
    <property type="entry name" value="NAD(P)-binding Rossmann-like Domain"/>
    <property type="match status" value="1"/>
</dbReference>
<dbReference type="RefSeq" id="WP_340674984.1">
    <property type="nucleotide sequence ID" value="NZ_JBHTIT010000001.1"/>
</dbReference>
<proteinExistence type="predicted"/>
<organism evidence="2 3">
    <name type="scientific">Paraperlucidibaca wandonensis</name>
    <dbReference type="NCBI Taxonomy" id="1268273"/>
    <lineage>
        <taxon>Bacteria</taxon>
        <taxon>Pseudomonadati</taxon>
        <taxon>Pseudomonadota</taxon>
        <taxon>Gammaproteobacteria</taxon>
        <taxon>Moraxellales</taxon>
        <taxon>Moraxellaceae</taxon>
        <taxon>Paraperlucidibaca</taxon>
    </lineage>
</organism>
<evidence type="ECO:0000313" key="2">
    <source>
        <dbReference type="EMBL" id="MFD0949432.1"/>
    </source>
</evidence>
<dbReference type="Proteomes" id="UP001597044">
    <property type="component" value="Unassembled WGS sequence"/>
</dbReference>
<gene>
    <name evidence="2" type="ORF">ACFQ0F_03345</name>
</gene>
<sequence>MTEASRQILVTGGNSGIGLEMVKAFAAAGHEVAIAARDLAKTEAAIIDIRRQHPDAKLHAIALDLADFTQVDAAALTVLSTLPELDTVMLNAGSFTRGLRQLDNGIESMMGTMHFGHFRLMQHLLPRLGETSLARVVVTSSVAHWAGHLNAKRYENPSRYWSDFAAYGSAKLANLVYARTLATQLQGSSIRVNAFHPGGVATGIWRELPAPAQWLVDKVLISPKQGADTAIWLALATEAEHHHGQYFVRRKKAMTSSESKNAAVAERLWAESEAIAGL</sequence>
<dbReference type="InterPro" id="IPR036291">
    <property type="entry name" value="NAD(P)-bd_dom_sf"/>
</dbReference>
<accession>A0ABW3HHP9</accession>
<dbReference type="PRINTS" id="PR00081">
    <property type="entry name" value="GDHRDH"/>
</dbReference>
<dbReference type="Pfam" id="PF00106">
    <property type="entry name" value="adh_short"/>
    <property type="match status" value="1"/>
</dbReference>
<dbReference type="InterPro" id="IPR002347">
    <property type="entry name" value="SDR_fam"/>
</dbReference>
<keyword evidence="3" id="KW-1185">Reference proteome</keyword>
<dbReference type="EMBL" id="JBHTIT010000001">
    <property type="protein sequence ID" value="MFD0949432.1"/>
    <property type="molecule type" value="Genomic_DNA"/>
</dbReference>
<reference evidence="3" key="1">
    <citation type="journal article" date="2019" name="Int. J. Syst. Evol. Microbiol.">
        <title>The Global Catalogue of Microorganisms (GCM) 10K type strain sequencing project: providing services to taxonomists for standard genome sequencing and annotation.</title>
        <authorList>
            <consortium name="The Broad Institute Genomics Platform"/>
            <consortium name="The Broad Institute Genome Sequencing Center for Infectious Disease"/>
            <person name="Wu L."/>
            <person name="Ma J."/>
        </authorList>
    </citation>
    <scope>NUCLEOTIDE SEQUENCE [LARGE SCALE GENOMIC DNA]</scope>
    <source>
        <strain evidence="3">CCUG 63419</strain>
    </source>
</reference>
<evidence type="ECO:0000256" key="1">
    <source>
        <dbReference type="ARBA" id="ARBA00023002"/>
    </source>
</evidence>
<comment type="caution">
    <text evidence="2">The sequence shown here is derived from an EMBL/GenBank/DDBJ whole genome shotgun (WGS) entry which is preliminary data.</text>
</comment>
<name>A0ABW3HHP9_9GAMM</name>
<dbReference type="PANTHER" id="PTHR43157">
    <property type="entry name" value="PHOSPHATIDYLINOSITOL-GLYCAN BIOSYNTHESIS CLASS F PROTEIN-RELATED"/>
    <property type="match status" value="1"/>
</dbReference>
<dbReference type="SUPFAM" id="SSF51735">
    <property type="entry name" value="NAD(P)-binding Rossmann-fold domains"/>
    <property type="match status" value="1"/>
</dbReference>
<dbReference type="PANTHER" id="PTHR43157:SF31">
    <property type="entry name" value="PHOSPHATIDYLINOSITOL-GLYCAN BIOSYNTHESIS CLASS F PROTEIN"/>
    <property type="match status" value="1"/>
</dbReference>
<keyword evidence="1" id="KW-0560">Oxidoreductase</keyword>
<evidence type="ECO:0000313" key="3">
    <source>
        <dbReference type="Proteomes" id="UP001597044"/>
    </source>
</evidence>